<accession>A0A6S6UEK7</accession>
<gene>
    <name evidence="4" type="ORF">HELGO_WM62532</name>
</gene>
<protein>
    <submittedName>
        <fullName evidence="4">Transposase</fullName>
    </submittedName>
</protein>
<evidence type="ECO:0000256" key="2">
    <source>
        <dbReference type="ARBA" id="ARBA00022723"/>
    </source>
</evidence>
<feature type="domain" description="DDE Tnp4" evidence="3">
    <location>
        <begin position="2"/>
        <end position="119"/>
    </location>
</feature>
<comment type="cofactor">
    <cofactor evidence="1">
        <name>a divalent metal cation</name>
        <dbReference type="ChEBI" id="CHEBI:60240"/>
    </cofactor>
</comment>
<dbReference type="AlphaFoldDB" id="A0A6S6UEK7"/>
<evidence type="ECO:0000313" key="4">
    <source>
        <dbReference type="EMBL" id="CAA6825379.1"/>
    </source>
</evidence>
<proteinExistence type="predicted"/>
<name>A0A6S6UEK7_9BACT</name>
<dbReference type="GO" id="GO:0046872">
    <property type="term" value="F:metal ion binding"/>
    <property type="evidence" value="ECO:0007669"/>
    <property type="project" value="UniProtKB-KW"/>
</dbReference>
<keyword evidence="2" id="KW-0479">Metal-binding</keyword>
<dbReference type="EMBL" id="CACVAR010000387">
    <property type="protein sequence ID" value="CAA6825379.1"/>
    <property type="molecule type" value="Genomic_DNA"/>
</dbReference>
<evidence type="ECO:0000256" key="1">
    <source>
        <dbReference type="ARBA" id="ARBA00001968"/>
    </source>
</evidence>
<organism evidence="4">
    <name type="scientific">uncultured Sulfurovum sp</name>
    <dbReference type="NCBI Taxonomy" id="269237"/>
    <lineage>
        <taxon>Bacteria</taxon>
        <taxon>Pseudomonadati</taxon>
        <taxon>Campylobacterota</taxon>
        <taxon>Epsilonproteobacteria</taxon>
        <taxon>Campylobacterales</taxon>
        <taxon>Sulfurovaceae</taxon>
        <taxon>Sulfurovum</taxon>
        <taxon>environmental samples</taxon>
    </lineage>
</organism>
<sequence>MIDQNHRIICVDTTNGKEHDFSLFKNSKLAMQEDIEAKVDLGYQGIEKFHKNCEIPKKSSKNYKLTTEDKKENQEKASKRIFVEHINAKIKTFQILKQKYRNRRKRYNLRVNLICGLINFDRNMMILN</sequence>
<dbReference type="Pfam" id="PF13359">
    <property type="entry name" value="DDE_Tnp_4"/>
    <property type="match status" value="1"/>
</dbReference>
<dbReference type="InterPro" id="IPR027806">
    <property type="entry name" value="HARBI1_dom"/>
</dbReference>
<reference evidence="4" key="1">
    <citation type="submission" date="2020-01" db="EMBL/GenBank/DDBJ databases">
        <authorList>
            <person name="Meier V. D."/>
            <person name="Meier V D."/>
        </authorList>
    </citation>
    <scope>NUCLEOTIDE SEQUENCE</scope>
    <source>
        <strain evidence="4">HLG_WM_MAG_03</strain>
    </source>
</reference>
<evidence type="ECO:0000259" key="3">
    <source>
        <dbReference type="Pfam" id="PF13359"/>
    </source>
</evidence>